<proteinExistence type="predicted"/>
<dbReference type="Gene3D" id="2.120.10.30">
    <property type="entry name" value="TolB, C-terminal domain"/>
    <property type="match status" value="1"/>
</dbReference>
<name>A0A5K3FCN2_MESCO</name>
<evidence type="ECO:0000313" key="1">
    <source>
        <dbReference type="WBParaSite" id="MCU_007348-RA"/>
    </source>
</evidence>
<accession>A0A5K3FCN2</accession>
<reference evidence="1" key="1">
    <citation type="submission" date="2019-11" db="UniProtKB">
        <authorList>
            <consortium name="WormBaseParasite"/>
        </authorList>
    </citation>
    <scope>IDENTIFICATION</scope>
</reference>
<dbReference type="WBParaSite" id="MCU_007348-RA">
    <property type="protein sequence ID" value="MCU_007348-RA"/>
    <property type="gene ID" value="MCU_007348"/>
</dbReference>
<dbReference type="InterPro" id="IPR011042">
    <property type="entry name" value="6-blade_b-propeller_TolB-like"/>
</dbReference>
<organism evidence="1">
    <name type="scientific">Mesocestoides corti</name>
    <name type="common">Flatworm</name>
    <dbReference type="NCBI Taxonomy" id="53468"/>
    <lineage>
        <taxon>Eukaryota</taxon>
        <taxon>Metazoa</taxon>
        <taxon>Spiralia</taxon>
        <taxon>Lophotrochozoa</taxon>
        <taxon>Platyhelminthes</taxon>
        <taxon>Cestoda</taxon>
        <taxon>Eucestoda</taxon>
        <taxon>Cyclophyllidea</taxon>
        <taxon>Mesocestoididae</taxon>
        <taxon>Mesocestoides</taxon>
    </lineage>
</organism>
<dbReference type="AlphaFoldDB" id="A0A5K3FCN2"/>
<sequence>LDGSGASQFGPILPGHPTNVRASPRGGYWVPMTVSRHKSAPHMLDLLGRWPKLRANIFKLLSVEQVFQFAPRKHAIVVRIDENGRILESLHDTSGKITFMTEVS</sequence>
<protein>
    <submittedName>
        <fullName evidence="1">Adipocyte plasma membrane-associated protein</fullName>
    </submittedName>
</protein>